<accession>A0A168MIZ1</accession>
<proteinExistence type="predicted"/>
<keyword evidence="2" id="KW-1185">Reference proteome</keyword>
<name>A0A168MIZ1_ABSGL</name>
<dbReference type="InParanoid" id="A0A168MIZ1"/>
<reference evidence="1" key="1">
    <citation type="submission" date="2016-04" db="EMBL/GenBank/DDBJ databases">
        <authorList>
            <person name="Evans L.H."/>
            <person name="Alamgir A."/>
            <person name="Owens N."/>
            <person name="Weber N.D."/>
            <person name="Virtaneva K."/>
            <person name="Barbian K."/>
            <person name="Babar A."/>
            <person name="Rosenke K."/>
        </authorList>
    </citation>
    <scope>NUCLEOTIDE SEQUENCE [LARGE SCALE GENOMIC DNA]</scope>
    <source>
        <strain evidence="1">CBS 101.48</strain>
    </source>
</reference>
<dbReference type="Proteomes" id="UP000078561">
    <property type="component" value="Unassembled WGS sequence"/>
</dbReference>
<sequence>MEPCKKWDPRTECRPPIPLIRHPYPVLHKLLLTGNSYRHWRHIGCDNPQCTQHQDESRLLKQYRDSLQIDPILKLLLLKVDRS</sequence>
<evidence type="ECO:0000313" key="1">
    <source>
        <dbReference type="EMBL" id="SAL98608.1"/>
    </source>
</evidence>
<evidence type="ECO:0000313" key="2">
    <source>
        <dbReference type="Proteomes" id="UP000078561"/>
    </source>
</evidence>
<dbReference type="EMBL" id="LT552271">
    <property type="protein sequence ID" value="SAL98608.1"/>
    <property type="molecule type" value="Genomic_DNA"/>
</dbReference>
<dbReference type="AlphaFoldDB" id="A0A168MIZ1"/>
<organism evidence="1">
    <name type="scientific">Absidia glauca</name>
    <name type="common">Pin mould</name>
    <dbReference type="NCBI Taxonomy" id="4829"/>
    <lineage>
        <taxon>Eukaryota</taxon>
        <taxon>Fungi</taxon>
        <taxon>Fungi incertae sedis</taxon>
        <taxon>Mucoromycota</taxon>
        <taxon>Mucoromycotina</taxon>
        <taxon>Mucoromycetes</taxon>
        <taxon>Mucorales</taxon>
        <taxon>Cunninghamellaceae</taxon>
        <taxon>Absidia</taxon>
    </lineage>
</organism>
<protein>
    <submittedName>
        <fullName evidence="1">Uncharacterized protein</fullName>
    </submittedName>
</protein>
<gene>
    <name evidence="1" type="primary">ABSGL_04162.1 scaffold 5159</name>
</gene>